<feature type="compositionally biased region" description="Low complexity" evidence="2">
    <location>
        <begin position="141"/>
        <end position="150"/>
    </location>
</feature>
<proteinExistence type="inferred from homology"/>
<comment type="catalytic activity">
    <reaction evidence="1">
        <text>a long-chain fatty acyl-CoA + 2 NADPH + 2 H(+) = a long-chain primary fatty alcohol + 2 NADP(+) + CoA</text>
        <dbReference type="Rhea" id="RHEA:52716"/>
        <dbReference type="ChEBI" id="CHEBI:15378"/>
        <dbReference type="ChEBI" id="CHEBI:57287"/>
        <dbReference type="ChEBI" id="CHEBI:57783"/>
        <dbReference type="ChEBI" id="CHEBI:58349"/>
        <dbReference type="ChEBI" id="CHEBI:77396"/>
        <dbReference type="ChEBI" id="CHEBI:83139"/>
        <dbReference type="EC" id="1.2.1.84"/>
    </reaction>
</comment>
<dbReference type="InterPro" id="IPR026055">
    <property type="entry name" value="FAR"/>
</dbReference>
<dbReference type="GO" id="GO:0035336">
    <property type="term" value="P:long-chain fatty-acyl-CoA metabolic process"/>
    <property type="evidence" value="ECO:0007669"/>
    <property type="project" value="TreeGrafter"/>
</dbReference>
<accession>A0A7R9DAJ5</accession>
<comment type="similarity">
    <text evidence="1">Belongs to the fatty acyl-CoA reductase family.</text>
</comment>
<feature type="region of interest" description="Disordered" evidence="2">
    <location>
        <begin position="122"/>
        <end position="150"/>
    </location>
</feature>
<evidence type="ECO:0000313" key="4">
    <source>
        <dbReference type="EMBL" id="CAD7411038.1"/>
    </source>
</evidence>
<protein>
    <recommendedName>
        <fullName evidence="1">Fatty acyl-CoA reductase</fullName>
        <ecNumber evidence="1">1.2.1.84</ecNumber>
    </recommendedName>
</protein>
<feature type="region of interest" description="Disordered" evidence="2">
    <location>
        <begin position="1"/>
        <end position="37"/>
    </location>
</feature>
<evidence type="ECO:0000256" key="2">
    <source>
        <dbReference type="SAM" id="MobiDB-lite"/>
    </source>
</evidence>
<sequence length="175" mass="19161">MSDHVYKTSPYMASSPDRMFSKSRGDKREKSLKGTGPRSVIIDTWPNTYTFTKAIAESIIRNKASDLPIAIVRPSQVHPTEIRTSISPSSAVGLNTASVLADYATEVGPKIEARVLSTEDRHLAPKQPGHPDINKSVRIFNGKSNSNSNLSTKTLELQNSCAENPFTDPRGVVHK</sequence>
<reference evidence="4" key="1">
    <citation type="submission" date="2020-11" db="EMBL/GenBank/DDBJ databases">
        <authorList>
            <person name="Tran Van P."/>
        </authorList>
    </citation>
    <scope>NUCLEOTIDE SEQUENCE</scope>
</reference>
<dbReference type="GO" id="GO:0080019">
    <property type="term" value="F:alcohol-forming very long-chain fatty acyl-CoA reductase activity"/>
    <property type="evidence" value="ECO:0007669"/>
    <property type="project" value="InterPro"/>
</dbReference>
<dbReference type="AlphaFoldDB" id="A0A7R9DAJ5"/>
<dbReference type="GO" id="GO:0102965">
    <property type="term" value="F:alcohol-forming long-chain fatty acyl-CoA reductase activity"/>
    <property type="evidence" value="ECO:0007669"/>
    <property type="project" value="UniProtKB-EC"/>
</dbReference>
<keyword evidence="1" id="KW-0560">Oxidoreductase</keyword>
<feature type="domain" description="Thioester reductase (TE)" evidence="3">
    <location>
        <begin position="37"/>
        <end position="79"/>
    </location>
</feature>
<organism evidence="4">
    <name type="scientific">Timema poppense</name>
    <name type="common">Walking stick</name>
    <dbReference type="NCBI Taxonomy" id="170557"/>
    <lineage>
        <taxon>Eukaryota</taxon>
        <taxon>Metazoa</taxon>
        <taxon>Ecdysozoa</taxon>
        <taxon>Arthropoda</taxon>
        <taxon>Hexapoda</taxon>
        <taxon>Insecta</taxon>
        <taxon>Pterygota</taxon>
        <taxon>Neoptera</taxon>
        <taxon>Polyneoptera</taxon>
        <taxon>Phasmatodea</taxon>
        <taxon>Timematodea</taxon>
        <taxon>Timematoidea</taxon>
        <taxon>Timematidae</taxon>
        <taxon>Timema</taxon>
    </lineage>
</organism>
<evidence type="ECO:0000259" key="3">
    <source>
        <dbReference type="Pfam" id="PF07993"/>
    </source>
</evidence>
<dbReference type="EC" id="1.2.1.84" evidence="1"/>
<keyword evidence="1" id="KW-0521">NADP</keyword>
<keyword evidence="1" id="KW-0443">Lipid metabolism</keyword>
<feature type="compositionally biased region" description="Basic and acidic residues" evidence="2">
    <location>
        <begin position="19"/>
        <end position="32"/>
    </location>
</feature>
<dbReference type="EMBL" id="OD005115">
    <property type="protein sequence ID" value="CAD7411038.1"/>
    <property type="molecule type" value="Genomic_DNA"/>
</dbReference>
<dbReference type="InterPro" id="IPR013120">
    <property type="entry name" value="FAR_NAD-bd"/>
</dbReference>
<dbReference type="Pfam" id="PF07993">
    <property type="entry name" value="NAD_binding_4"/>
    <property type="match status" value="1"/>
</dbReference>
<comment type="function">
    <text evidence="1">Catalyzes the reduction of fatty acyl-CoA to fatty alcohols.</text>
</comment>
<evidence type="ECO:0000256" key="1">
    <source>
        <dbReference type="RuleBase" id="RU363097"/>
    </source>
</evidence>
<keyword evidence="1" id="KW-0444">Lipid biosynthesis</keyword>
<dbReference type="PANTHER" id="PTHR11011">
    <property type="entry name" value="MALE STERILITY PROTEIN 2-RELATED"/>
    <property type="match status" value="1"/>
</dbReference>
<dbReference type="Gene3D" id="3.40.50.720">
    <property type="entry name" value="NAD(P)-binding Rossmann-like Domain"/>
    <property type="match status" value="1"/>
</dbReference>
<dbReference type="GO" id="GO:0005777">
    <property type="term" value="C:peroxisome"/>
    <property type="evidence" value="ECO:0007669"/>
    <property type="project" value="TreeGrafter"/>
</dbReference>
<gene>
    <name evidence="4" type="ORF">TPSB3V08_LOCUS7667</name>
</gene>
<dbReference type="PANTHER" id="PTHR11011:SF116">
    <property type="entry name" value="FATTY ACYL-COA REDUCTASE CG5065-RELATED"/>
    <property type="match status" value="1"/>
</dbReference>
<name>A0A7R9DAJ5_TIMPO</name>